<feature type="transmembrane region" description="Helical" evidence="2">
    <location>
        <begin position="113"/>
        <end position="135"/>
    </location>
</feature>
<dbReference type="Proteomes" id="UP000268535">
    <property type="component" value="Unassembled WGS sequence"/>
</dbReference>
<feature type="compositionally biased region" description="Basic residues" evidence="1">
    <location>
        <begin position="771"/>
        <end position="781"/>
    </location>
</feature>
<gene>
    <name evidence="3" type="ORF">CAUPRSCDRAFT_11288</name>
</gene>
<feature type="region of interest" description="Disordered" evidence="1">
    <location>
        <begin position="721"/>
        <end position="818"/>
    </location>
</feature>
<accession>A0A4P9WZK1</accession>
<feature type="transmembrane region" description="Helical" evidence="2">
    <location>
        <begin position="26"/>
        <end position="48"/>
    </location>
</feature>
<feature type="compositionally biased region" description="Basic residues" evidence="1">
    <location>
        <begin position="788"/>
        <end position="798"/>
    </location>
</feature>
<organism evidence="3 4">
    <name type="scientific">Caulochytrium protostelioides</name>
    <dbReference type="NCBI Taxonomy" id="1555241"/>
    <lineage>
        <taxon>Eukaryota</taxon>
        <taxon>Fungi</taxon>
        <taxon>Fungi incertae sedis</taxon>
        <taxon>Chytridiomycota</taxon>
        <taxon>Chytridiomycota incertae sedis</taxon>
        <taxon>Chytridiomycetes</taxon>
        <taxon>Caulochytriales</taxon>
        <taxon>Caulochytriaceae</taxon>
        <taxon>Caulochytrium</taxon>
    </lineage>
</organism>
<feature type="compositionally biased region" description="Low complexity" evidence="1">
    <location>
        <begin position="747"/>
        <end position="761"/>
    </location>
</feature>
<feature type="compositionally biased region" description="Basic residues" evidence="1">
    <location>
        <begin position="885"/>
        <end position="898"/>
    </location>
</feature>
<keyword evidence="2" id="KW-0472">Membrane</keyword>
<proteinExistence type="predicted"/>
<feature type="compositionally biased region" description="Basic and acidic residues" evidence="1">
    <location>
        <begin position="733"/>
        <end position="746"/>
    </location>
</feature>
<feature type="region of interest" description="Disordered" evidence="1">
    <location>
        <begin position="603"/>
        <end position="659"/>
    </location>
</feature>
<protein>
    <submittedName>
        <fullName evidence="3">Uncharacterized protein</fullName>
    </submittedName>
</protein>
<keyword evidence="2" id="KW-1133">Transmembrane helix</keyword>
<evidence type="ECO:0000256" key="2">
    <source>
        <dbReference type="SAM" id="Phobius"/>
    </source>
</evidence>
<reference evidence="4" key="1">
    <citation type="journal article" date="2018" name="Nat. Microbiol.">
        <title>Leveraging single-cell genomics to expand the fungal tree of life.</title>
        <authorList>
            <person name="Ahrendt S.R."/>
            <person name="Quandt C.A."/>
            <person name="Ciobanu D."/>
            <person name="Clum A."/>
            <person name="Salamov A."/>
            <person name="Andreopoulos B."/>
            <person name="Cheng J.F."/>
            <person name="Woyke T."/>
            <person name="Pelin A."/>
            <person name="Henrissat B."/>
            <person name="Reynolds N.K."/>
            <person name="Benny G.L."/>
            <person name="Smith M.E."/>
            <person name="James T.Y."/>
            <person name="Grigoriev I.V."/>
        </authorList>
    </citation>
    <scope>NUCLEOTIDE SEQUENCE [LARGE SCALE GENOMIC DNA]</scope>
    <source>
        <strain evidence="4">ATCC 52028</strain>
    </source>
</reference>
<feature type="compositionally biased region" description="Polar residues" evidence="1">
    <location>
        <begin position="604"/>
        <end position="620"/>
    </location>
</feature>
<keyword evidence="2" id="KW-0812">Transmembrane</keyword>
<feature type="region of interest" description="Disordered" evidence="1">
    <location>
        <begin position="885"/>
        <end position="952"/>
    </location>
</feature>
<dbReference type="AlphaFoldDB" id="A0A4P9WZK1"/>
<feature type="transmembrane region" description="Helical" evidence="2">
    <location>
        <begin position="68"/>
        <end position="89"/>
    </location>
</feature>
<evidence type="ECO:0000256" key="1">
    <source>
        <dbReference type="SAM" id="MobiDB-lite"/>
    </source>
</evidence>
<sequence>MTFGFDEGPLRGQSPELIAMYRRIMIVYYSLMPFVILAIGLSSFHVYLHFVRFQRTFKHPTRATRIDLACIGYSLSLVALSSISFYPWLDRYTAFLPPSPTTINIPVKVLSDLWYIVYDIAIIALIQLALVRYAFVQTMSSAIGKPSSSCSGGARPAAEPPAIPNAPWAIAVASSATPLPCAAIGSSAAAPLGSPVPTLMEGGAQEGYTVVGALGGPVDGGPVENGPVDGTTNGQVEGVLPDDHHDMSSAGLNQHRRPGVGDRGWTPQGWPYWMRHVAPVLASICLQGPLIRAARWFMAHAMPGRLSNTGIGGGWLARRGALAPYMPTYTTVITVASFMPLSCFLCTESYAIHLLSHGRMAPTGIRTYLNNALQIGFSGGFIIAELAMVHHFNRTALAAAGEVVTLRDRGLQLARNARKHHSQGRRWMLTGEARRGSHVDSPHATLTRAMRGLSMASTMGDTTATESRRPSSAFVKLTARMRRSISSSVHADGRRPSLLPTEAFGAGPSTALGPMALATMALSPVPAPTPMTAAATWNGMVRAHPTRRNTLIANALPDTGPHFSHSLAALVRVTAPAFVPAPAPVSGAALGVAPALTLAPRTASRASMESQTTQSSALQRSNERSAASDGPAGGFESTEAAGHGASPCPPLHSASSAEVRSNGSKLWADARGSGGAVGFPGSHGFIRGIEEEDGVSEELAAATAAAAGVVAITAAATAAARSCSSGDESGASAHDDDRDATRRDPRLGALHAGARARAAARAARDRGGDGRRRRPRGRARRGSGAGGGRRRREGRRRAVYPGRSQRRADVPAAPAGAHPSGAAALYVRRVRRRSAHADALLPVARPGHPVGGAARRQRLLPPAAAHARLAGAADVQPLCAARLRRGGRGHGRRSRAQHGARAIDDGGRQHGRQPVRLRSGAAAGRPRRDGGGRPPCHGDPAPRVCIDRGGVA</sequence>
<evidence type="ECO:0000313" key="3">
    <source>
        <dbReference type="EMBL" id="RKO97020.1"/>
    </source>
</evidence>
<evidence type="ECO:0000313" key="4">
    <source>
        <dbReference type="Proteomes" id="UP000268535"/>
    </source>
</evidence>
<dbReference type="EMBL" id="ML009459">
    <property type="protein sequence ID" value="RKO97020.1"/>
    <property type="molecule type" value="Genomic_DNA"/>
</dbReference>
<name>A0A4P9WZK1_9FUNG</name>